<keyword evidence="4 7" id="KW-0812">Transmembrane</keyword>
<dbReference type="PANTHER" id="PTHR43738">
    <property type="entry name" value="ABC TRANSPORTER, MEMBRANE PROTEIN"/>
    <property type="match status" value="1"/>
</dbReference>
<name>A0A7C3VQV6_9CYAN</name>
<proteinExistence type="predicted"/>
<dbReference type="InterPro" id="IPR051125">
    <property type="entry name" value="ABC-4/HrtB_transporter"/>
</dbReference>
<feature type="transmembrane region" description="Helical" evidence="7">
    <location>
        <begin position="16"/>
        <end position="37"/>
    </location>
</feature>
<evidence type="ECO:0000256" key="7">
    <source>
        <dbReference type="SAM" id="Phobius"/>
    </source>
</evidence>
<evidence type="ECO:0000256" key="5">
    <source>
        <dbReference type="ARBA" id="ARBA00022989"/>
    </source>
</evidence>
<keyword evidence="5 7" id="KW-1133">Transmembrane helix</keyword>
<evidence type="ECO:0000256" key="1">
    <source>
        <dbReference type="ARBA" id="ARBA00004651"/>
    </source>
</evidence>
<evidence type="ECO:0000256" key="3">
    <source>
        <dbReference type="ARBA" id="ARBA00022475"/>
    </source>
</evidence>
<dbReference type="InterPro" id="IPR003838">
    <property type="entry name" value="ABC3_permease_C"/>
</dbReference>
<reference evidence="10" key="1">
    <citation type="journal article" date="2020" name="mSystems">
        <title>Genome- and Community-Level Interaction Insights into Carbon Utilization and Element Cycling Functions of Hydrothermarchaeota in Hydrothermal Sediment.</title>
        <authorList>
            <person name="Zhou Z."/>
            <person name="Liu Y."/>
            <person name="Xu W."/>
            <person name="Pan J."/>
            <person name="Luo Z.H."/>
            <person name="Li M."/>
        </authorList>
    </citation>
    <scope>NUCLEOTIDE SEQUENCE [LARGE SCALE GENOMIC DNA]</scope>
    <source>
        <strain evidence="10">SpSt-374</strain>
    </source>
</reference>
<protein>
    <submittedName>
        <fullName evidence="10">FtsX-like permease family protein</fullName>
    </submittedName>
</protein>
<feature type="transmembrane region" description="Helical" evidence="7">
    <location>
        <begin position="358"/>
        <end position="380"/>
    </location>
</feature>
<evidence type="ECO:0000313" key="10">
    <source>
        <dbReference type="EMBL" id="HGG01531.1"/>
    </source>
</evidence>
<organism evidence="10">
    <name type="scientific">Planktothricoides sp. SpSt-374</name>
    <dbReference type="NCBI Taxonomy" id="2282167"/>
    <lineage>
        <taxon>Bacteria</taxon>
        <taxon>Bacillati</taxon>
        <taxon>Cyanobacteriota</taxon>
        <taxon>Cyanophyceae</taxon>
        <taxon>Oscillatoriophycideae</taxon>
        <taxon>Oscillatoriales</taxon>
        <taxon>Oscillatoriaceae</taxon>
        <taxon>Planktothricoides</taxon>
    </lineage>
</organism>
<dbReference type="Pfam" id="PF02687">
    <property type="entry name" value="FtsX"/>
    <property type="match status" value="1"/>
</dbReference>
<feature type="domain" description="MacB-like periplasmic core" evidence="9">
    <location>
        <begin position="21"/>
        <end position="242"/>
    </location>
</feature>
<comment type="caution">
    <text evidence="10">The sequence shown here is derived from an EMBL/GenBank/DDBJ whole genome shotgun (WGS) entry which is preliminary data.</text>
</comment>
<evidence type="ECO:0000256" key="6">
    <source>
        <dbReference type="ARBA" id="ARBA00023136"/>
    </source>
</evidence>
<keyword evidence="3" id="KW-1003">Cell membrane</keyword>
<sequence length="394" mass="42450">MPSIARKNLFEDLPRFLVAQAGIMFAVSLVTIQTGIFKGVIQSTAILIESSAADIWVGSENLAALEMTVPIPYDRLSQAQKVEGVDKAEALVMNGSLWRNALGNINHVRIFGFDPNGELFTPGTLTKGRLSDLEKPYSVLIDRRSFDKLKVGGWKQEVVALGGFETTVAGFTTDTQCAISSPFVFTSLENGNAYGTAKLPPEPLSGPQPAPLKLTTDDNIAYVLVRAKPGVDLNQLKHRLEQAMPYTRAYTKAEMAEKTRTYWERRTGIGFILGLGAGVGLIVGVVVVGQILYSSVSDHLKEFGTLKAIGASNLTIYSVIIEQSLWMAVMGYLPGMALCVGVRAWVLASQGLLISISVPTAVGVFGITVLMCISAAIFAIHKVNRVDPAIVFKA</sequence>
<dbReference type="Pfam" id="PF12704">
    <property type="entry name" value="MacB_PCD"/>
    <property type="match status" value="1"/>
</dbReference>
<dbReference type="PANTHER" id="PTHR43738:SF1">
    <property type="entry name" value="HEMIN TRANSPORT SYSTEM PERMEASE PROTEIN HRTB-RELATED"/>
    <property type="match status" value="1"/>
</dbReference>
<evidence type="ECO:0000259" key="9">
    <source>
        <dbReference type="Pfam" id="PF12704"/>
    </source>
</evidence>
<dbReference type="InterPro" id="IPR025857">
    <property type="entry name" value="MacB_PCD"/>
</dbReference>
<evidence type="ECO:0000256" key="2">
    <source>
        <dbReference type="ARBA" id="ARBA00022448"/>
    </source>
</evidence>
<comment type="subcellular location">
    <subcellularLocation>
        <location evidence="1">Cell membrane</location>
        <topology evidence="1">Multi-pass membrane protein</topology>
    </subcellularLocation>
</comment>
<keyword evidence="6 7" id="KW-0472">Membrane</keyword>
<dbReference type="GO" id="GO:0005886">
    <property type="term" value="C:plasma membrane"/>
    <property type="evidence" value="ECO:0007669"/>
    <property type="project" value="UniProtKB-SubCell"/>
</dbReference>
<evidence type="ECO:0000256" key="4">
    <source>
        <dbReference type="ARBA" id="ARBA00022692"/>
    </source>
</evidence>
<dbReference type="PIRSF" id="PIRSF031773">
    <property type="entry name" value="DevC"/>
    <property type="match status" value="1"/>
</dbReference>
<dbReference type="EMBL" id="DSPX01000129">
    <property type="protein sequence ID" value="HGG01531.1"/>
    <property type="molecule type" value="Genomic_DNA"/>
</dbReference>
<feature type="domain" description="ABC3 transporter permease C-terminal" evidence="8">
    <location>
        <begin position="277"/>
        <end position="384"/>
    </location>
</feature>
<evidence type="ECO:0000259" key="8">
    <source>
        <dbReference type="Pfam" id="PF02687"/>
    </source>
</evidence>
<dbReference type="AlphaFoldDB" id="A0A7C3VQV6"/>
<accession>A0A7C3VQV6</accession>
<dbReference type="InterPro" id="IPR005891">
    <property type="entry name" value="DevC"/>
</dbReference>
<feature type="transmembrane region" description="Helical" evidence="7">
    <location>
        <begin position="268"/>
        <end position="293"/>
    </location>
</feature>
<keyword evidence="2" id="KW-0813">Transport</keyword>
<feature type="transmembrane region" description="Helical" evidence="7">
    <location>
        <begin position="325"/>
        <end position="346"/>
    </location>
</feature>
<gene>
    <name evidence="10" type="ORF">ENR15_13000</name>
</gene>